<dbReference type="Pfam" id="PF16321">
    <property type="entry name" value="Ribosom_S30AE_C"/>
    <property type="match status" value="1"/>
</dbReference>
<dbReference type="PANTHER" id="PTHR33231">
    <property type="entry name" value="30S RIBOSOMAL PROTEIN"/>
    <property type="match status" value="1"/>
</dbReference>
<dbReference type="FunFam" id="3.30.505.50:FF:000002">
    <property type="entry name" value="Ribosome hibernation promoting factor"/>
    <property type="match status" value="1"/>
</dbReference>
<dbReference type="GO" id="GO:0045900">
    <property type="term" value="P:negative regulation of translational elongation"/>
    <property type="evidence" value="ECO:0007669"/>
    <property type="project" value="TreeGrafter"/>
</dbReference>
<feature type="domain" description="Sigma 54 modulation/S30EA ribosomal protein C-terminal" evidence="3">
    <location>
        <begin position="175"/>
        <end position="230"/>
    </location>
</feature>
<dbReference type="EMBL" id="CAEZTF010000057">
    <property type="protein sequence ID" value="CAB4559009.1"/>
    <property type="molecule type" value="Genomic_DNA"/>
</dbReference>
<dbReference type="HAMAP" id="MF_00839">
    <property type="entry name" value="HPF"/>
    <property type="match status" value="1"/>
</dbReference>
<dbReference type="Gene3D" id="3.30.160.100">
    <property type="entry name" value="Ribosome hibernation promotion factor-like"/>
    <property type="match status" value="1"/>
</dbReference>
<evidence type="ECO:0000259" key="3">
    <source>
        <dbReference type="Pfam" id="PF16321"/>
    </source>
</evidence>
<dbReference type="InterPro" id="IPR038416">
    <property type="entry name" value="Ribosom_S30AE_C_sf"/>
</dbReference>
<dbReference type="GO" id="GO:0043024">
    <property type="term" value="F:ribosomal small subunit binding"/>
    <property type="evidence" value="ECO:0007669"/>
    <property type="project" value="TreeGrafter"/>
</dbReference>
<dbReference type="NCBIfam" id="TIGR00741">
    <property type="entry name" value="yfiA"/>
    <property type="match status" value="1"/>
</dbReference>
<dbReference type="InterPro" id="IPR003489">
    <property type="entry name" value="RHF/RaiA"/>
</dbReference>
<keyword evidence="2" id="KW-0810">Translation regulation</keyword>
<dbReference type="Gene3D" id="3.30.505.50">
    <property type="entry name" value="Sigma 54 modulation/S30EA ribosomal protein, C-terminal domain"/>
    <property type="match status" value="1"/>
</dbReference>
<gene>
    <name evidence="4" type="ORF">UFOPK1618_00400</name>
</gene>
<dbReference type="InterPro" id="IPR050574">
    <property type="entry name" value="HPF/YfiA_ribosome-assoc"/>
</dbReference>
<name>A0A6J6D882_9ZZZZ</name>
<evidence type="ECO:0000256" key="2">
    <source>
        <dbReference type="ARBA" id="ARBA00022845"/>
    </source>
</evidence>
<proteinExistence type="inferred from homology"/>
<dbReference type="PANTHER" id="PTHR33231:SF1">
    <property type="entry name" value="30S RIBOSOMAL PROTEIN"/>
    <property type="match status" value="1"/>
</dbReference>
<reference evidence="4" key="1">
    <citation type="submission" date="2020-05" db="EMBL/GenBank/DDBJ databases">
        <authorList>
            <person name="Chiriac C."/>
            <person name="Salcher M."/>
            <person name="Ghai R."/>
            <person name="Kavagutti S V."/>
        </authorList>
    </citation>
    <scope>NUCLEOTIDE SEQUENCE</scope>
</reference>
<dbReference type="InterPro" id="IPR036567">
    <property type="entry name" value="RHF-like"/>
</dbReference>
<dbReference type="CDD" id="cd00552">
    <property type="entry name" value="RaiA"/>
    <property type="match status" value="1"/>
</dbReference>
<evidence type="ECO:0000313" key="4">
    <source>
        <dbReference type="EMBL" id="CAB4559009.1"/>
    </source>
</evidence>
<dbReference type="Pfam" id="PF02482">
    <property type="entry name" value="Ribosomal_S30AE"/>
    <property type="match status" value="1"/>
</dbReference>
<protein>
    <submittedName>
        <fullName evidence="4">Unannotated protein</fullName>
    </submittedName>
</protein>
<accession>A0A6J6D882</accession>
<dbReference type="AlphaFoldDB" id="A0A6J6D882"/>
<dbReference type="GO" id="GO:0022627">
    <property type="term" value="C:cytosolic small ribosomal subunit"/>
    <property type="evidence" value="ECO:0007669"/>
    <property type="project" value="TreeGrafter"/>
</dbReference>
<keyword evidence="1" id="KW-0963">Cytoplasm</keyword>
<sequence>MCENDTKNYFKEYLSFTGTVARRYEVTMEVNITARNLSVSDRFREYVSDRTHKVEQLGHKVQALDIKVTRHDHSRNSGPEDQVELTVIEPGHVIRAEAHAGDKFAAFDIALGKLSERLRRAADRRKSHNGHHGSIGASELSAHDFAELDIRPADSDVLLGKTHTSAEPEAPDFGESPVVIRRKSFEGTPMTVDDALYHMELIGHDFYLFHDSDTGKPSVVYRRKGWNYGVITLT</sequence>
<dbReference type="InterPro" id="IPR032528">
    <property type="entry name" value="Ribosom_S30AE_C"/>
</dbReference>
<dbReference type="SUPFAM" id="SSF69754">
    <property type="entry name" value="Ribosome binding protein Y (YfiA homologue)"/>
    <property type="match status" value="1"/>
</dbReference>
<organism evidence="4">
    <name type="scientific">freshwater metagenome</name>
    <dbReference type="NCBI Taxonomy" id="449393"/>
    <lineage>
        <taxon>unclassified sequences</taxon>
        <taxon>metagenomes</taxon>
        <taxon>ecological metagenomes</taxon>
    </lineage>
</organism>
<dbReference type="InterPro" id="IPR034694">
    <property type="entry name" value="HPF_long/plastid"/>
</dbReference>
<evidence type="ECO:0000256" key="1">
    <source>
        <dbReference type="ARBA" id="ARBA00022490"/>
    </source>
</evidence>